<dbReference type="SUPFAM" id="SSF55486">
    <property type="entry name" value="Metalloproteases ('zincins'), catalytic domain"/>
    <property type="match status" value="1"/>
</dbReference>
<accession>A0A7X4HA15</accession>
<sequence>MNAHSYRKPAIVLAALAAATLAVLALAQVQVIAIPEPYTDTGIPFAPAQAGAVAAPSAPDAWGGPRTGSEPTLSDRVVDYKIAATLDPDKHTVDGKQQLTWRNRSAHPVRTVYLHLYLNAFEHAGTTFFTEHRASGGGMFSRDPREGEWGHINLRSVTQGGAKVEQSFVQPDGGPASDRTVVRLDLPQPVQAGASTTLDIDFHSQLPRLLARSGYFGSFHLVAQWFPKIGVLELAGERGATRPRWNVHEYHAESEFYADFGSYDVKLTVPKDYTVGATGELQGAPVEKNGMLTHHYVQGDVHDFAWTADKRYAAPLMGSWSGAGSPPVSIKVLYMPEFAASAAPSLKAAQDALTYYSKTLGPYPYKTLTVVLPPHNASEAAGMEYPTFYTADSYATVDPKSRQEFELDLVNIHEFGHGYFYGILASNEFEEPMLDEGLNEYWNMRMARERGQLLHPAPRWLRAIGVSPGFDGFHFELGGAVRENPADPAGQNAYTRLQGIGPAYNRSATIFHDLEAQLGKQATEQAFKEYYQRWRFRHPSTADLRETLAQASGQRALVERVFAQQVYRTGKVDDRVQSISSEEVLPQPGSGIVNGKRVELTQDQVDKQIDDAREKWEKAHPDAKHGAGPYPYRTEVVVRRRGEAVPQTLLVRFADGSSETVKWDPQNGERWERFVWQKPVKAVSAELDPERKHLLDTNKLDDSRTVKADGSAARRWTFDLAALAQAILTLIATI</sequence>
<feature type="signal peptide" evidence="1">
    <location>
        <begin position="1"/>
        <end position="27"/>
    </location>
</feature>
<name>A0A7X4HA15_9BURK</name>
<keyword evidence="3" id="KW-1185">Reference proteome</keyword>
<dbReference type="CDD" id="cd09604">
    <property type="entry name" value="M1_APN_like"/>
    <property type="match status" value="1"/>
</dbReference>
<gene>
    <name evidence="2" type="ORF">GTP77_08590</name>
</gene>
<dbReference type="Gene3D" id="1.10.390.10">
    <property type="entry name" value="Neutral Protease Domain 2"/>
    <property type="match status" value="1"/>
</dbReference>
<feature type="chain" id="PRO_5031206750" evidence="1">
    <location>
        <begin position="28"/>
        <end position="734"/>
    </location>
</feature>
<reference evidence="2 3" key="1">
    <citation type="submission" date="2019-12" db="EMBL/GenBank/DDBJ databases">
        <title>Novel species isolated from a subtropical stream in China.</title>
        <authorList>
            <person name="Lu H."/>
        </authorList>
    </citation>
    <scope>NUCLEOTIDE SEQUENCE [LARGE SCALE GENOMIC DNA]</scope>
    <source>
        <strain evidence="2 3">FT127W</strain>
    </source>
</reference>
<dbReference type="RefSeq" id="WP_161071759.1">
    <property type="nucleotide sequence ID" value="NZ_CP086370.1"/>
</dbReference>
<evidence type="ECO:0000256" key="1">
    <source>
        <dbReference type="SAM" id="SignalP"/>
    </source>
</evidence>
<comment type="caution">
    <text evidence="2">The sequence shown here is derived from an EMBL/GenBank/DDBJ whole genome shotgun (WGS) entry which is preliminary data.</text>
</comment>
<protein>
    <submittedName>
        <fullName evidence="2">M1 family peptidase</fullName>
    </submittedName>
</protein>
<dbReference type="Proteomes" id="UP000450676">
    <property type="component" value="Unassembled WGS sequence"/>
</dbReference>
<dbReference type="AlphaFoldDB" id="A0A7X4HA15"/>
<evidence type="ECO:0000313" key="3">
    <source>
        <dbReference type="Proteomes" id="UP000450676"/>
    </source>
</evidence>
<dbReference type="InterPro" id="IPR027268">
    <property type="entry name" value="Peptidase_M4/M1_CTD_sf"/>
</dbReference>
<dbReference type="EMBL" id="WWCU01000007">
    <property type="protein sequence ID" value="MYN07398.1"/>
    <property type="molecule type" value="Genomic_DNA"/>
</dbReference>
<keyword evidence="1" id="KW-0732">Signal</keyword>
<organism evidence="2 3">
    <name type="scientific">Pseudoduganella aquatica</name>
    <dbReference type="NCBI Taxonomy" id="2660641"/>
    <lineage>
        <taxon>Bacteria</taxon>
        <taxon>Pseudomonadati</taxon>
        <taxon>Pseudomonadota</taxon>
        <taxon>Betaproteobacteria</taxon>
        <taxon>Burkholderiales</taxon>
        <taxon>Oxalobacteraceae</taxon>
        <taxon>Telluria group</taxon>
        <taxon>Pseudoduganella</taxon>
    </lineage>
</organism>
<proteinExistence type="predicted"/>
<evidence type="ECO:0000313" key="2">
    <source>
        <dbReference type="EMBL" id="MYN07398.1"/>
    </source>
</evidence>